<proteinExistence type="inferred from homology"/>
<keyword evidence="4" id="KW-0238">DNA-binding</keyword>
<gene>
    <name evidence="10" type="ORF">CEUTPL_LOCUS5909</name>
</gene>
<evidence type="ECO:0000256" key="7">
    <source>
        <dbReference type="SAM" id="Coils"/>
    </source>
</evidence>
<dbReference type="EMBL" id="OU892278">
    <property type="protein sequence ID" value="CAG9765299.1"/>
    <property type="molecule type" value="Genomic_DNA"/>
</dbReference>
<evidence type="ECO:0000313" key="10">
    <source>
        <dbReference type="EMBL" id="CAG9765299.1"/>
    </source>
</evidence>
<reference evidence="10" key="1">
    <citation type="submission" date="2022-01" db="EMBL/GenBank/DDBJ databases">
        <authorList>
            <person name="King R."/>
        </authorList>
    </citation>
    <scope>NUCLEOTIDE SEQUENCE</scope>
</reference>
<feature type="coiled-coil region" evidence="7">
    <location>
        <begin position="281"/>
        <end position="322"/>
    </location>
</feature>
<feature type="region of interest" description="Disordered" evidence="8">
    <location>
        <begin position="134"/>
        <end position="155"/>
    </location>
</feature>
<dbReference type="PANTHER" id="PTHR46164:SF3">
    <property type="entry name" value="ATF6, ISOFORM C"/>
    <property type="match status" value="1"/>
</dbReference>
<evidence type="ECO:0000256" key="8">
    <source>
        <dbReference type="SAM" id="MobiDB-lite"/>
    </source>
</evidence>
<dbReference type="Gene3D" id="1.20.5.170">
    <property type="match status" value="1"/>
</dbReference>
<dbReference type="GO" id="GO:0005634">
    <property type="term" value="C:nucleus"/>
    <property type="evidence" value="ECO:0007669"/>
    <property type="project" value="UniProtKB-ARBA"/>
</dbReference>
<dbReference type="OrthoDB" id="644067at2759"/>
<keyword evidence="11" id="KW-1185">Reference proteome</keyword>
<feature type="domain" description="BZIP" evidence="9">
    <location>
        <begin position="263"/>
        <end position="320"/>
    </location>
</feature>
<evidence type="ECO:0000256" key="2">
    <source>
        <dbReference type="ARBA" id="ARBA00009050"/>
    </source>
</evidence>
<sequence length="605" mass="69315">MMWYENVNVLPDNFTQDYLFKSSPESCSTDNSFVPDNFEGSSESISDEDFMTQLSSDLDIPLLLNPGDDEMGILSSFLDKSPDEILSEVTPISPYLEDCDMKDDIDIKELDLFLQDSIDNVQLTELNDNNIKTEVHSDESCSSRNSVESSTPPPYIQIKKSNSPPLTQVPNILPKQEFVKTNPQSKVAIKRIPIKPRVPPANSNIVLIKDLKTKFTPNNCNKIVVLDNISVNNINGLSYVNKSIVNIPQVTVNNNNRNIDPKMLKRQERRIKNRESASISRKKKKEYLTMLEDQVQALKNENQRLTVENKCLRERLSMYETTKKLQFDNIAAKISKPAIVLCAFLLVVGINLNLGNFTPGFKPDLYKTQSNSLKVSNHYGRNLLWAPENNNSNEFENKTYFSPLPMCPASINQTESARLLLELEKWIGKPDDIPAPPPTKPKPNINKMKRKKLRLDMSLAQIKKQERFGPDNEARNEIQVFSPKEDVLYSDFFDAINRQGDTFYVVSFSDQHMLLPALHHNKTRRPKMSLLMPFVFPNDTSTQTYFPLMQIDCEVLDTKLVHINYATIPSPYRQYGNFTKQTDKDEADVKSKEKYRPYFLDKSNN</sequence>
<comment type="subcellular location">
    <subcellularLocation>
        <location evidence="1">Membrane</location>
        <topology evidence="1">Single-pass membrane protein</topology>
    </subcellularLocation>
</comment>
<dbReference type="InterPro" id="IPR046347">
    <property type="entry name" value="bZIP_sf"/>
</dbReference>
<dbReference type="InterPro" id="IPR051882">
    <property type="entry name" value="ATF_bZIP_TF"/>
</dbReference>
<name>A0A9N9MMG1_9CUCU</name>
<keyword evidence="7" id="KW-0175">Coiled coil</keyword>
<keyword evidence="6" id="KW-0539">Nucleus</keyword>
<organism evidence="10 11">
    <name type="scientific">Ceutorhynchus assimilis</name>
    <name type="common">cabbage seed weevil</name>
    <dbReference type="NCBI Taxonomy" id="467358"/>
    <lineage>
        <taxon>Eukaryota</taxon>
        <taxon>Metazoa</taxon>
        <taxon>Ecdysozoa</taxon>
        <taxon>Arthropoda</taxon>
        <taxon>Hexapoda</taxon>
        <taxon>Insecta</taxon>
        <taxon>Pterygota</taxon>
        <taxon>Neoptera</taxon>
        <taxon>Endopterygota</taxon>
        <taxon>Coleoptera</taxon>
        <taxon>Polyphaga</taxon>
        <taxon>Cucujiformia</taxon>
        <taxon>Curculionidae</taxon>
        <taxon>Ceutorhynchinae</taxon>
        <taxon>Ceutorhynchus</taxon>
    </lineage>
</organism>
<evidence type="ECO:0000256" key="3">
    <source>
        <dbReference type="ARBA" id="ARBA00023015"/>
    </source>
</evidence>
<evidence type="ECO:0000313" key="11">
    <source>
        <dbReference type="Proteomes" id="UP001152799"/>
    </source>
</evidence>
<evidence type="ECO:0000256" key="5">
    <source>
        <dbReference type="ARBA" id="ARBA00023163"/>
    </source>
</evidence>
<dbReference type="GO" id="GO:0000981">
    <property type="term" value="F:DNA-binding transcription factor activity, RNA polymerase II-specific"/>
    <property type="evidence" value="ECO:0007669"/>
    <property type="project" value="TreeGrafter"/>
</dbReference>
<keyword evidence="3" id="KW-0805">Transcription regulation</keyword>
<dbReference type="PROSITE" id="PS50217">
    <property type="entry name" value="BZIP"/>
    <property type="match status" value="1"/>
</dbReference>
<evidence type="ECO:0000256" key="4">
    <source>
        <dbReference type="ARBA" id="ARBA00023125"/>
    </source>
</evidence>
<dbReference type="GO" id="GO:0016020">
    <property type="term" value="C:membrane"/>
    <property type="evidence" value="ECO:0007669"/>
    <property type="project" value="UniProtKB-SubCell"/>
</dbReference>
<dbReference type="InterPro" id="IPR004827">
    <property type="entry name" value="bZIP"/>
</dbReference>
<dbReference type="SUPFAM" id="SSF57959">
    <property type="entry name" value="Leucine zipper domain"/>
    <property type="match status" value="1"/>
</dbReference>
<dbReference type="GO" id="GO:0030968">
    <property type="term" value="P:endoplasmic reticulum unfolded protein response"/>
    <property type="evidence" value="ECO:0007669"/>
    <property type="project" value="TreeGrafter"/>
</dbReference>
<protein>
    <recommendedName>
        <fullName evidence="9">BZIP domain-containing protein</fullName>
    </recommendedName>
</protein>
<feature type="region of interest" description="Disordered" evidence="8">
    <location>
        <begin position="586"/>
        <end position="605"/>
    </location>
</feature>
<evidence type="ECO:0000259" key="9">
    <source>
        <dbReference type="PROSITE" id="PS50217"/>
    </source>
</evidence>
<dbReference type="AlphaFoldDB" id="A0A9N9MMG1"/>
<dbReference type="Pfam" id="PF00170">
    <property type="entry name" value="bZIP_1"/>
    <property type="match status" value="1"/>
</dbReference>
<dbReference type="PRINTS" id="PR00041">
    <property type="entry name" value="LEUZIPPRCREB"/>
</dbReference>
<accession>A0A9N9MMG1</accession>
<feature type="compositionally biased region" description="Basic and acidic residues" evidence="8">
    <location>
        <begin position="586"/>
        <end position="596"/>
    </location>
</feature>
<evidence type="ECO:0000256" key="1">
    <source>
        <dbReference type="ARBA" id="ARBA00004167"/>
    </source>
</evidence>
<dbReference type="PANTHER" id="PTHR46164">
    <property type="entry name" value="ATF6, ISOFORM C"/>
    <property type="match status" value="1"/>
</dbReference>
<comment type="similarity">
    <text evidence="2">Belongs to the bZIP family. ATF subfamily.</text>
</comment>
<dbReference type="Proteomes" id="UP001152799">
    <property type="component" value="Chromosome 2"/>
</dbReference>
<evidence type="ECO:0000256" key="6">
    <source>
        <dbReference type="ARBA" id="ARBA00023242"/>
    </source>
</evidence>
<keyword evidence="5" id="KW-0804">Transcription</keyword>
<dbReference type="SMART" id="SM00338">
    <property type="entry name" value="BRLZ"/>
    <property type="match status" value="1"/>
</dbReference>
<dbReference type="GO" id="GO:0000978">
    <property type="term" value="F:RNA polymerase II cis-regulatory region sequence-specific DNA binding"/>
    <property type="evidence" value="ECO:0007669"/>
    <property type="project" value="TreeGrafter"/>
</dbReference>